<name>A0A2T4DCJ9_9BACT</name>
<gene>
    <name evidence="3" type="ORF">C9994_15480</name>
</gene>
<dbReference type="InterPro" id="IPR036086">
    <property type="entry name" value="ParB/Sulfiredoxin_sf"/>
</dbReference>
<dbReference type="GO" id="GO:0007059">
    <property type="term" value="P:chromosome segregation"/>
    <property type="evidence" value="ECO:0007669"/>
    <property type="project" value="TreeGrafter"/>
</dbReference>
<proteinExistence type="predicted"/>
<dbReference type="PANTHER" id="PTHR33375">
    <property type="entry name" value="CHROMOSOME-PARTITIONING PROTEIN PARB-RELATED"/>
    <property type="match status" value="1"/>
</dbReference>
<dbReference type="Pfam" id="PF02195">
    <property type="entry name" value="ParB_N"/>
    <property type="match status" value="1"/>
</dbReference>
<organism evidence="3 4">
    <name type="scientific">Marivirga lumbricoides</name>
    <dbReference type="NCBI Taxonomy" id="1046115"/>
    <lineage>
        <taxon>Bacteria</taxon>
        <taxon>Pseudomonadati</taxon>
        <taxon>Bacteroidota</taxon>
        <taxon>Cytophagia</taxon>
        <taxon>Cytophagales</taxon>
        <taxon>Marivirgaceae</taxon>
        <taxon>Marivirga</taxon>
    </lineage>
</organism>
<feature type="non-terminal residue" evidence="3">
    <location>
        <position position="92"/>
    </location>
</feature>
<evidence type="ECO:0000313" key="3">
    <source>
        <dbReference type="EMBL" id="PTB91477.1"/>
    </source>
</evidence>
<accession>A0A2T4DCJ9</accession>
<dbReference type="Proteomes" id="UP000240608">
    <property type="component" value="Unassembled WGS sequence"/>
</dbReference>
<dbReference type="InterPro" id="IPR050336">
    <property type="entry name" value="Chromosome_partition/occlusion"/>
</dbReference>
<dbReference type="Gene3D" id="3.90.1530.10">
    <property type="entry name" value="Conserved hypothetical protein from pyrococcus furiosus pfu- 392566-001, ParB domain"/>
    <property type="match status" value="1"/>
</dbReference>
<dbReference type="EMBL" id="PYVU01000368">
    <property type="protein sequence ID" value="PTB91477.1"/>
    <property type="molecule type" value="Genomic_DNA"/>
</dbReference>
<comment type="caution">
    <text evidence="3">The sequence shown here is derived from an EMBL/GenBank/DDBJ whole genome shotgun (WGS) entry which is preliminary data.</text>
</comment>
<dbReference type="SUPFAM" id="SSF110849">
    <property type="entry name" value="ParB/Sulfiredoxin"/>
    <property type="match status" value="1"/>
</dbReference>
<dbReference type="AlphaFoldDB" id="A0A2T4DCJ9"/>
<dbReference type="GO" id="GO:0005694">
    <property type="term" value="C:chromosome"/>
    <property type="evidence" value="ECO:0007669"/>
    <property type="project" value="TreeGrafter"/>
</dbReference>
<evidence type="ECO:0000313" key="4">
    <source>
        <dbReference type="Proteomes" id="UP000240608"/>
    </source>
</evidence>
<sequence>MAAKKPRKALGRGLGALLQDSETSNKPSNIEREFPDVETVSNINEIPINQIEVNPFQPRSHFDKEALDELADSIKTQGIIQPITVRKLSDDS</sequence>
<protein>
    <submittedName>
        <fullName evidence="3">Chromosome partitioning protein ParB</fullName>
    </submittedName>
</protein>
<reference evidence="3 4" key="1">
    <citation type="submission" date="2018-03" db="EMBL/GenBank/DDBJ databases">
        <title>Cross-interface Injection: A General Nanoliter Liquid Handling Method Applied to Single Cells Genome Amplification Automated Nanoliter Liquid Handling Applied to Single Cell Multiple Displacement Amplification.</title>
        <authorList>
            <person name="Yun J."/>
            <person name="Xu P."/>
            <person name="Xu J."/>
            <person name="Dai X."/>
            <person name="Wang Y."/>
            <person name="Zheng X."/>
            <person name="Cao C."/>
            <person name="Yi Q."/>
            <person name="Zhu Y."/>
            <person name="Wang L."/>
            <person name="Dong Z."/>
            <person name="Huang Y."/>
            <person name="Huang L."/>
            <person name="Du W."/>
        </authorList>
    </citation>
    <scope>NUCLEOTIDE SEQUENCE [LARGE SCALE GENOMIC DNA]</scope>
    <source>
        <strain evidence="3 4">Z-D1-2</strain>
    </source>
</reference>
<feature type="compositionally biased region" description="Basic residues" evidence="1">
    <location>
        <begin position="1"/>
        <end position="10"/>
    </location>
</feature>
<feature type="domain" description="ParB-like N-terminal" evidence="2">
    <location>
        <begin position="42"/>
        <end position="91"/>
    </location>
</feature>
<evidence type="ECO:0000256" key="1">
    <source>
        <dbReference type="SAM" id="MobiDB-lite"/>
    </source>
</evidence>
<feature type="region of interest" description="Disordered" evidence="1">
    <location>
        <begin position="1"/>
        <end position="30"/>
    </location>
</feature>
<evidence type="ECO:0000259" key="2">
    <source>
        <dbReference type="Pfam" id="PF02195"/>
    </source>
</evidence>
<dbReference type="InterPro" id="IPR003115">
    <property type="entry name" value="ParB_N"/>
</dbReference>
<dbReference type="PANTHER" id="PTHR33375:SF1">
    <property type="entry name" value="CHROMOSOME-PARTITIONING PROTEIN PARB-RELATED"/>
    <property type="match status" value="1"/>
</dbReference>